<dbReference type="PANTHER" id="PTHR24348">
    <property type="entry name" value="SERINE/THREONINE-PROTEIN KINASE UNC-51-RELATED"/>
    <property type="match status" value="1"/>
</dbReference>
<feature type="region of interest" description="Disordered" evidence="4">
    <location>
        <begin position="74"/>
        <end position="138"/>
    </location>
</feature>
<evidence type="ECO:0000256" key="4">
    <source>
        <dbReference type="SAM" id="MobiDB-lite"/>
    </source>
</evidence>
<organism evidence="6 7">
    <name type="scientific">Novymonas esmeraldas</name>
    <dbReference type="NCBI Taxonomy" id="1808958"/>
    <lineage>
        <taxon>Eukaryota</taxon>
        <taxon>Discoba</taxon>
        <taxon>Euglenozoa</taxon>
        <taxon>Kinetoplastea</taxon>
        <taxon>Metakinetoplastina</taxon>
        <taxon>Trypanosomatida</taxon>
        <taxon>Trypanosomatidae</taxon>
        <taxon>Novymonas</taxon>
    </lineage>
</organism>
<feature type="compositionally biased region" description="Low complexity" evidence="4">
    <location>
        <begin position="514"/>
        <end position="528"/>
    </location>
</feature>
<feature type="region of interest" description="Disordered" evidence="4">
    <location>
        <begin position="1197"/>
        <end position="1218"/>
    </location>
</feature>
<feature type="compositionally biased region" description="Polar residues" evidence="4">
    <location>
        <begin position="568"/>
        <end position="579"/>
    </location>
</feature>
<dbReference type="GO" id="GO:0000407">
    <property type="term" value="C:phagophore assembly site"/>
    <property type="evidence" value="ECO:0007669"/>
    <property type="project" value="TreeGrafter"/>
</dbReference>
<feature type="compositionally biased region" description="Low complexity" evidence="4">
    <location>
        <begin position="1092"/>
        <end position="1105"/>
    </location>
</feature>
<feature type="region of interest" description="Disordered" evidence="4">
    <location>
        <begin position="1384"/>
        <end position="1434"/>
    </location>
</feature>
<dbReference type="Gene3D" id="1.10.510.10">
    <property type="entry name" value="Transferase(Phosphotransferase) domain 1"/>
    <property type="match status" value="1"/>
</dbReference>
<dbReference type="GO" id="GO:0005524">
    <property type="term" value="F:ATP binding"/>
    <property type="evidence" value="ECO:0007669"/>
    <property type="project" value="UniProtKB-UniRule"/>
</dbReference>
<feature type="compositionally biased region" description="Low complexity" evidence="4">
    <location>
        <begin position="689"/>
        <end position="700"/>
    </location>
</feature>
<dbReference type="GO" id="GO:0000045">
    <property type="term" value="P:autophagosome assembly"/>
    <property type="evidence" value="ECO:0007669"/>
    <property type="project" value="TreeGrafter"/>
</dbReference>
<dbReference type="InterPro" id="IPR011009">
    <property type="entry name" value="Kinase-like_dom_sf"/>
</dbReference>
<feature type="region of interest" description="Disordered" evidence="4">
    <location>
        <begin position="1"/>
        <end position="62"/>
    </location>
</feature>
<feature type="compositionally biased region" description="Low complexity" evidence="4">
    <location>
        <begin position="556"/>
        <end position="567"/>
    </location>
</feature>
<feature type="compositionally biased region" description="Basic residues" evidence="4">
    <location>
        <begin position="532"/>
        <end position="545"/>
    </location>
</feature>
<name>A0AAW0EM25_9TRYP</name>
<dbReference type="PANTHER" id="PTHR24348:SF67">
    <property type="entry name" value="KINASE, PUTATIVE-RELATED"/>
    <property type="match status" value="1"/>
</dbReference>
<accession>A0AAW0EM25</accession>
<keyword evidence="6" id="KW-0808">Transferase</keyword>
<evidence type="ECO:0000256" key="2">
    <source>
        <dbReference type="ARBA" id="ARBA00022840"/>
    </source>
</evidence>
<feature type="region of interest" description="Disordered" evidence="4">
    <location>
        <begin position="1086"/>
        <end position="1105"/>
    </location>
</feature>
<dbReference type="EMBL" id="JAECZO010000050">
    <property type="protein sequence ID" value="KAK7195238.1"/>
    <property type="molecule type" value="Genomic_DNA"/>
</dbReference>
<dbReference type="InterPro" id="IPR045269">
    <property type="entry name" value="Atg1-like"/>
</dbReference>
<dbReference type="GO" id="GO:0010506">
    <property type="term" value="P:regulation of autophagy"/>
    <property type="evidence" value="ECO:0007669"/>
    <property type="project" value="InterPro"/>
</dbReference>
<evidence type="ECO:0000256" key="1">
    <source>
        <dbReference type="ARBA" id="ARBA00022741"/>
    </source>
</evidence>
<feature type="region of interest" description="Disordered" evidence="4">
    <location>
        <begin position="1297"/>
        <end position="1353"/>
    </location>
</feature>
<dbReference type="InterPro" id="IPR017441">
    <property type="entry name" value="Protein_kinase_ATP_BS"/>
</dbReference>
<feature type="binding site" evidence="3">
    <location>
        <position position="289"/>
    </location>
    <ligand>
        <name>ATP</name>
        <dbReference type="ChEBI" id="CHEBI:30616"/>
    </ligand>
</feature>
<reference evidence="6 7" key="1">
    <citation type="journal article" date="2021" name="MBio">
        <title>A New Model Trypanosomatid, Novymonas esmeraldas: Genomic Perception of Its 'Candidatus Pandoraea novymonadis' Endosymbiont.</title>
        <authorList>
            <person name="Zakharova A."/>
            <person name="Saura A."/>
            <person name="Butenko A."/>
            <person name="Podesvova L."/>
            <person name="Warmusova S."/>
            <person name="Kostygov A.Y."/>
            <person name="Nenarokova A."/>
            <person name="Lukes J."/>
            <person name="Opperdoes F.R."/>
            <person name="Yurchenko V."/>
        </authorList>
    </citation>
    <scope>NUCLEOTIDE SEQUENCE [LARGE SCALE GENOMIC DNA]</scope>
    <source>
        <strain evidence="6 7">E262AT.01</strain>
    </source>
</reference>
<feature type="compositionally biased region" description="Gly residues" evidence="4">
    <location>
        <begin position="1207"/>
        <end position="1218"/>
    </location>
</feature>
<protein>
    <submittedName>
        <fullName evidence="6">Protein kinase</fullName>
    </submittedName>
</protein>
<dbReference type="Gene3D" id="3.30.200.20">
    <property type="entry name" value="Phosphorylase Kinase, domain 1"/>
    <property type="match status" value="1"/>
</dbReference>
<dbReference type="GO" id="GO:0005829">
    <property type="term" value="C:cytosol"/>
    <property type="evidence" value="ECO:0007669"/>
    <property type="project" value="TreeGrafter"/>
</dbReference>
<keyword evidence="1 3" id="KW-0547">Nucleotide-binding</keyword>
<dbReference type="Pfam" id="PF00069">
    <property type="entry name" value="Pkinase"/>
    <property type="match status" value="1"/>
</dbReference>
<sequence>MRHAEVEPTAADDVASSCSCERPPPQRERLARTRDGDDSDNVRIELSNEAGPARLTRSGAAGAVAKVLQPQKCTAAVSVRRSGSGSSDSRSNGSDAGDNNGVDGRPGSPWPHHRRRQRGPPIAAVMPQGSGSKAAVPRQRLLRPASEDSIAFSIVSSTNSVDELDDDDDEEDDNGDGDGGADGAPSSSSLPLCGAASPPRRRSPRADDEDIGGDGDGDDAASGVESMQSSPAAVTLWGVGHGLRRKRIKKVSHYILGPLLGEGSYGAVRDCIDTRTDNVDRCFTRRAIKIVNSAYTQSHCPTASPSAITAAAAAAAASPSLTRTSGAAHRRGDEDVRRRQEVVHREMLNLQRFHSKNILRAIDTFTRYSKEYVVMPIAICDLQQLVRQLLRTRWREAVRDWRRAVRRVQRAQRHHTNGGESNGGGEPLLLLPMPTLRMPMVPSAVAELDLDDFTFMADDDDDDAEDEEDAGDSDSTHSLRDSNDDSNASLSDCETGKRGRDLHHSGDGGRGPDAATATAAAAAAAAAADGHQHRRGSSRTRRRLPRIASDASSGATTTTTTTTTTRTIDSYTNRSSGTQPSHSLSPHHHHHHHRHGRRSSPRGDISGTRRRRRHGWERAEGEGDDNDDSSDHSSVSTTATTNGIAVMSATPPALSSANLHMEVAAALLAGAAHLRRDGDGTNGLALTAESPEQQQQQQQHLLTRPRLPLPLCSPTLLKGIVYQVISGVAYLHQQGVAHNDIKPANVLLFEDGTVKLADLGSVSDTYNDQGSPLCASPELCKYFYGAVAPPPSFSATTQDVGHAAARPSDMWSCGLLIYYLITGKPGPLPVHLRYFVALHSRHARLPAAHDAAMATGATHAASAASSAPPPPPVTRYQLYHEIGQQTTPVDLSGVPDMLPPDMGDDVLLPPSTPTLGVDGAPSALYPPTSVRHLLAGLLELDPERRLTADQALRHPWLRMAFRTRSTAATASEPRDDEKQQQQQHQQQQRKPPSKQAMEEAIQRDVARRVMESRHVQHMLQLDRQRHLQFVADCCNTLHLTLPPEIIKTNTTEPYRDDAPVRPTAAPPALQVYRPNSLAAAAAAVAGRGGPRSSGSSNTAAGGAAPVTGTVLRDHMRPRVMPPGCVDAELFLPSWEESYYERKSGKSEFDVRVLRRKPLLVAQLDEYLHNVVLVQCGYRTGPDPLYQAMRVRAVPIEDDGRGRRRRGGGGGGGGAGGGAVGNISGVNGGGGGYASTQQPSIVILPGASGSVYRRTAPVGLSTMTTAVGDNSNGSNSNGGVVSVIGAAAAAAEEDVYGAGPRHHPRVHGGARDEDGVAVGGGTTTTTTGAAGGGRGSGASRTGASPTRPPIDASLSGAAAAVARAVAHARSSGAAAHDAPAAAATVVRASSTRGSGGRATAARGRVRGQHDASDSPSEEEANVAMRESSKCLCGLV</sequence>
<feature type="domain" description="Protein kinase" evidence="5">
    <location>
        <begin position="254"/>
        <end position="957"/>
    </location>
</feature>
<dbReference type="InterPro" id="IPR008271">
    <property type="entry name" value="Ser/Thr_kinase_AS"/>
</dbReference>
<dbReference type="Proteomes" id="UP001430356">
    <property type="component" value="Unassembled WGS sequence"/>
</dbReference>
<evidence type="ECO:0000313" key="6">
    <source>
        <dbReference type="EMBL" id="KAK7195238.1"/>
    </source>
</evidence>
<dbReference type="SUPFAM" id="SSF56112">
    <property type="entry name" value="Protein kinase-like (PK-like)"/>
    <property type="match status" value="1"/>
</dbReference>
<feature type="compositionally biased region" description="Acidic residues" evidence="4">
    <location>
        <begin position="456"/>
        <end position="472"/>
    </location>
</feature>
<feature type="compositionally biased region" description="Acidic residues" evidence="4">
    <location>
        <begin position="207"/>
        <end position="219"/>
    </location>
</feature>
<dbReference type="PROSITE" id="PS50011">
    <property type="entry name" value="PROTEIN_KINASE_DOM"/>
    <property type="match status" value="1"/>
</dbReference>
<keyword evidence="6" id="KW-0418">Kinase</keyword>
<evidence type="ECO:0000256" key="3">
    <source>
        <dbReference type="PROSITE-ProRule" id="PRU10141"/>
    </source>
</evidence>
<dbReference type="InterPro" id="IPR000719">
    <property type="entry name" value="Prot_kinase_dom"/>
</dbReference>
<keyword evidence="2 3" id="KW-0067">ATP-binding</keyword>
<feature type="compositionally biased region" description="Low complexity" evidence="4">
    <location>
        <begin position="75"/>
        <end position="103"/>
    </location>
</feature>
<evidence type="ECO:0000313" key="7">
    <source>
        <dbReference type="Proteomes" id="UP001430356"/>
    </source>
</evidence>
<evidence type="ECO:0000259" key="5">
    <source>
        <dbReference type="PROSITE" id="PS50011"/>
    </source>
</evidence>
<keyword evidence="7" id="KW-1185">Reference proteome</keyword>
<dbReference type="GO" id="GO:0004674">
    <property type="term" value="F:protein serine/threonine kinase activity"/>
    <property type="evidence" value="ECO:0007669"/>
    <property type="project" value="InterPro"/>
</dbReference>
<feature type="compositionally biased region" description="Basic and acidic residues" evidence="4">
    <location>
        <begin position="24"/>
        <end position="43"/>
    </location>
</feature>
<dbReference type="PROSITE" id="PS00108">
    <property type="entry name" value="PROTEIN_KINASE_ST"/>
    <property type="match status" value="1"/>
</dbReference>
<dbReference type="SMART" id="SM00220">
    <property type="entry name" value="S_TKc"/>
    <property type="match status" value="1"/>
</dbReference>
<feature type="compositionally biased region" description="Acidic residues" evidence="4">
    <location>
        <begin position="162"/>
        <end position="176"/>
    </location>
</feature>
<dbReference type="GO" id="GO:0005776">
    <property type="term" value="C:autophagosome"/>
    <property type="evidence" value="ECO:0007669"/>
    <property type="project" value="TreeGrafter"/>
</dbReference>
<feature type="region of interest" description="Disordered" evidence="4">
    <location>
        <begin position="456"/>
        <end position="637"/>
    </location>
</feature>
<gene>
    <name evidence="6" type="ORF">NESM_000449000</name>
</gene>
<feature type="compositionally biased region" description="Low complexity" evidence="4">
    <location>
        <begin position="1384"/>
        <end position="1401"/>
    </location>
</feature>
<feature type="region of interest" description="Disordered" evidence="4">
    <location>
        <begin position="407"/>
        <end position="427"/>
    </location>
</feature>
<feature type="compositionally biased region" description="Basic residues" evidence="4">
    <location>
        <begin position="585"/>
        <end position="600"/>
    </location>
</feature>
<proteinExistence type="predicted"/>
<feature type="region of interest" description="Disordered" evidence="4">
    <location>
        <begin position="153"/>
        <end position="230"/>
    </location>
</feature>
<feature type="region of interest" description="Disordered" evidence="4">
    <location>
        <begin position="680"/>
        <end position="700"/>
    </location>
</feature>
<comment type="caution">
    <text evidence="6">The sequence shown here is derived from an EMBL/GenBank/DDBJ whole genome shotgun (WGS) entry which is preliminary data.</text>
</comment>
<feature type="compositionally biased region" description="Basic residues" evidence="4">
    <location>
        <begin position="407"/>
        <end position="416"/>
    </location>
</feature>
<feature type="compositionally biased region" description="Basic and acidic residues" evidence="4">
    <location>
        <begin position="474"/>
        <end position="483"/>
    </location>
</feature>
<dbReference type="PROSITE" id="PS00107">
    <property type="entry name" value="PROTEIN_KINASE_ATP"/>
    <property type="match status" value="1"/>
</dbReference>
<feature type="compositionally biased region" description="Basic and acidic residues" evidence="4">
    <location>
        <begin position="494"/>
        <end position="507"/>
    </location>
</feature>
<feature type="region of interest" description="Disordered" evidence="4">
    <location>
        <begin position="965"/>
        <end position="1001"/>
    </location>
</feature>
<dbReference type="GO" id="GO:0016020">
    <property type="term" value="C:membrane"/>
    <property type="evidence" value="ECO:0007669"/>
    <property type="project" value="TreeGrafter"/>
</dbReference>